<dbReference type="GO" id="GO:0010181">
    <property type="term" value="F:FMN binding"/>
    <property type="evidence" value="ECO:0007669"/>
    <property type="project" value="InterPro"/>
</dbReference>
<keyword evidence="2" id="KW-0560">Oxidoreductase</keyword>
<gene>
    <name evidence="4" type="ordered locus">Mmcs_2616</name>
</gene>
<sequence>MTPQSQQCSAFPPGSALYRPPQHHFRGSLGRFATGVAVVTLDSPSGRHGLTVNSFTSVSMEPPLVQISLQRTVRSHDLIRGVPFTVNVLGAEQEPLAWQFAGRPAVDPVWIDGEFAPRLAGTLSYFECTPWAEYDAGDHTLFLGEVRNFDYRQGDALGFINGRFTTIPESAVGHELLF</sequence>
<protein>
    <submittedName>
        <fullName evidence="4">Flavin reductase-like, FMN-binding protein</fullName>
    </submittedName>
</protein>
<dbReference type="AlphaFoldDB" id="A0A5Q5BKC4"/>
<dbReference type="SUPFAM" id="SSF50475">
    <property type="entry name" value="FMN-binding split barrel"/>
    <property type="match status" value="1"/>
</dbReference>
<evidence type="ECO:0000313" key="4">
    <source>
        <dbReference type="EMBL" id="ABG08724.1"/>
    </source>
</evidence>
<dbReference type="GO" id="GO:0042602">
    <property type="term" value="F:riboflavin reductase (NADPH) activity"/>
    <property type="evidence" value="ECO:0007669"/>
    <property type="project" value="TreeGrafter"/>
</dbReference>
<comment type="similarity">
    <text evidence="1">Belongs to the non-flavoprotein flavin reductase family.</text>
</comment>
<dbReference type="PANTHER" id="PTHR30466">
    <property type="entry name" value="FLAVIN REDUCTASE"/>
    <property type="match status" value="1"/>
</dbReference>
<dbReference type="InterPro" id="IPR012349">
    <property type="entry name" value="Split_barrel_FMN-bd"/>
</dbReference>
<dbReference type="PANTHER" id="PTHR30466:SF1">
    <property type="entry name" value="FMN REDUCTASE (NADH) RUTF"/>
    <property type="match status" value="1"/>
</dbReference>
<organism evidence="4">
    <name type="scientific">Mycobacterium sp. (strain MCS)</name>
    <dbReference type="NCBI Taxonomy" id="164756"/>
    <lineage>
        <taxon>Bacteria</taxon>
        <taxon>Bacillati</taxon>
        <taxon>Actinomycetota</taxon>
        <taxon>Actinomycetes</taxon>
        <taxon>Mycobacteriales</taxon>
        <taxon>Mycobacteriaceae</taxon>
        <taxon>Mycobacterium</taxon>
    </lineage>
</organism>
<reference evidence="4" key="1">
    <citation type="submission" date="2006-06" db="EMBL/GenBank/DDBJ databases">
        <title>Complete sequence of chromosome of Mycobacterium sp. MCS.</title>
        <authorList>
            <consortium name="US DOE Joint Genome Institute"/>
            <person name="Copeland A."/>
            <person name="Lucas S."/>
            <person name="Lapidus A."/>
            <person name="Barry K."/>
            <person name="Detter J.C."/>
            <person name="Glavina del Rio T."/>
            <person name="Hammon N."/>
            <person name="Israni S."/>
            <person name="Dalin E."/>
            <person name="Tice H."/>
            <person name="Pitluck S."/>
            <person name="Martinez M."/>
            <person name="Schmutz J."/>
            <person name="Larimer F."/>
            <person name="Land M."/>
            <person name="Hauser L."/>
            <person name="Kyrpides N."/>
            <person name="Kim E."/>
            <person name="Miller C.D."/>
            <person name="Hughes J.E."/>
            <person name="Anderson A.J."/>
            <person name="Sims R.C."/>
            <person name="Richardson P."/>
        </authorList>
    </citation>
    <scope>NUCLEOTIDE SEQUENCE [LARGE SCALE GENOMIC DNA]</scope>
    <source>
        <strain evidence="4">MCS</strain>
    </source>
</reference>
<dbReference type="InterPro" id="IPR002563">
    <property type="entry name" value="Flavin_Rdtase-like_dom"/>
</dbReference>
<proteinExistence type="inferred from homology"/>
<evidence type="ECO:0000259" key="3">
    <source>
        <dbReference type="SMART" id="SM00903"/>
    </source>
</evidence>
<dbReference type="SMART" id="SM00903">
    <property type="entry name" value="Flavin_Reduct"/>
    <property type="match status" value="1"/>
</dbReference>
<dbReference type="KEGG" id="mmc:Mmcs_2616"/>
<name>A0A5Q5BKC4_MYCSS</name>
<accession>A0A5Q5BKC4</accession>
<evidence type="ECO:0000256" key="1">
    <source>
        <dbReference type="ARBA" id="ARBA00008898"/>
    </source>
</evidence>
<dbReference type="InterPro" id="IPR050268">
    <property type="entry name" value="NADH-dep_flavin_reductase"/>
</dbReference>
<dbReference type="Pfam" id="PF01613">
    <property type="entry name" value="Flavin_Reduct"/>
    <property type="match status" value="1"/>
</dbReference>
<dbReference type="EMBL" id="CP000384">
    <property type="protein sequence ID" value="ABG08724.1"/>
    <property type="molecule type" value="Genomic_DNA"/>
</dbReference>
<feature type="domain" description="Flavin reductase like" evidence="3">
    <location>
        <begin position="29"/>
        <end position="166"/>
    </location>
</feature>
<dbReference type="Gene3D" id="2.30.110.10">
    <property type="entry name" value="Electron Transport, Fmn-binding Protein, Chain A"/>
    <property type="match status" value="1"/>
</dbReference>
<evidence type="ECO:0000256" key="2">
    <source>
        <dbReference type="ARBA" id="ARBA00023002"/>
    </source>
</evidence>